<proteinExistence type="predicted"/>
<dbReference type="Proteomes" id="UP000295252">
    <property type="component" value="Unassembled WGS sequence"/>
</dbReference>
<dbReference type="PhylomeDB" id="A0A068VHG7"/>
<evidence type="ECO:0000313" key="3">
    <source>
        <dbReference type="Proteomes" id="UP000295252"/>
    </source>
</evidence>
<gene>
    <name evidence="2" type="ORF">GSCOC_T00013428001</name>
</gene>
<name>A0A068VHG7_COFCA</name>
<protein>
    <submittedName>
        <fullName evidence="2">DH200=94 genomic scaffold, scaffold_353</fullName>
    </submittedName>
</protein>
<dbReference type="PANTHER" id="PTHR33064">
    <property type="entry name" value="POL PROTEIN"/>
    <property type="match status" value="1"/>
</dbReference>
<dbReference type="OrthoDB" id="1914518at2759"/>
<dbReference type="SUPFAM" id="SSF56672">
    <property type="entry name" value="DNA/RNA polymerases"/>
    <property type="match status" value="1"/>
</dbReference>
<dbReference type="InterPro" id="IPR043128">
    <property type="entry name" value="Rev_trsase/Diguanyl_cyclase"/>
</dbReference>
<sequence>MNPDDAKLAEQECQELLKFGLIEISHSQWACQAFYVNKRSEQVRGKRRLVINYQPLNIFLLDDKFPIPNRFTLFTQISKAKWFSKFDLKSGFWQLGIHPEDRHKTGFWKCTPEQHVGHSVKDFPEENLSKTQVQQFVGVVNYVREFIPKASPERGPLTKMLRKKPPLWGPSQTQAIQILKKELQNLPTLHIPSNGKKILQTDANDKYWGAVLLEEDEQGTKHCCGFASGKFKVSEQHFYTSFAMEILAVKNGIKKFSFFLISHHFLVEMDMGSFPKMLNFKQNLVPNPQLLRWSAWFSQYSFDVKNIKGKKNIVADFFSRKKPLPQQALSTQVLSCLMFSPVSSEPPDIHQLIHGKKKILKESVINRN</sequence>
<dbReference type="InterPro" id="IPR041577">
    <property type="entry name" value="RT_RNaseH_2"/>
</dbReference>
<dbReference type="AlphaFoldDB" id="A0A068VHG7"/>
<dbReference type="EMBL" id="HG739437">
    <property type="protein sequence ID" value="CDP19118.1"/>
    <property type="molecule type" value="Genomic_DNA"/>
</dbReference>
<evidence type="ECO:0000259" key="1">
    <source>
        <dbReference type="Pfam" id="PF17919"/>
    </source>
</evidence>
<feature type="domain" description="Reverse transcriptase/retrotransposon-derived protein RNase H-like" evidence="1">
    <location>
        <begin position="168"/>
        <end position="267"/>
    </location>
</feature>
<dbReference type="Gene3D" id="3.30.70.270">
    <property type="match status" value="2"/>
</dbReference>
<dbReference type="InterPro" id="IPR051320">
    <property type="entry name" value="Viral_Replic_Matur_Polypro"/>
</dbReference>
<evidence type="ECO:0000313" key="2">
    <source>
        <dbReference type="EMBL" id="CDP19118.1"/>
    </source>
</evidence>
<dbReference type="PANTHER" id="PTHR33064:SF37">
    <property type="entry name" value="RIBONUCLEASE H"/>
    <property type="match status" value="1"/>
</dbReference>
<keyword evidence="3" id="KW-1185">Reference proteome</keyword>
<dbReference type="OMA" id="INSIHTE"/>
<organism evidence="2 3">
    <name type="scientific">Coffea canephora</name>
    <name type="common">Robusta coffee</name>
    <dbReference type="NCBI Taxonomy" id="49390"/>
    <lineage>
        <taxon>Eukaryota</taxon>
        <taxon>Viridiplantae</taxon>
        <taxon>Streptophyta</taxon>
        <taxon>Embryophyta</taxon>
        <taxon>Tracheophyta</taxon>
        <taxon>Spermatophyta</taxon>
        <taxon>Magnoliopsida</taxon>
        <taxon>eudicotyledons</taxon>
        <taxon>Gunneridae</taxon>
        <taxon>Pentapetalae</taxon>
        <taxon>asterids</taxon>
        <taxon>lamiids</taxon>
        <taxon>Gentianales</taxon>
        <taxon>Rubiaceae</taxon>
        <taxon>Ixoroideae</taxon>
        <taxon>Gardenieae complex</taxon>
        <taxon>Bertiereae - Coffeeae clade</taxon>
        <taxon>Coffeeae</taxon>
        <taxon>Coffea</taxon>
    </lineage>
</organism>
<dbReference type="STRING" id="49390.A0A068VHG7"/>
<dbReference type="CDD" id="cd09274">
    <property type="entry name" value="RNase_HI_RT_Ty3"/>
    <property type="match status" value="1"/>
</dbReference>
<reference evidence="3" key="1">
    <citation type="journal article" date="2014" name="Science">
        <title>The coffee genome provides insight into the convergent evolution of caffeine biosynthesis.</title>
        <authorList>
            <person name="Denoeud F."/>
            <person name="Carretero-Paulet L."/>
            <person name="Dereeper A."/>
            <person name="Droc G."/>
            <person name="Guyot R."/>
            <person name="Pietrella M."/>
            <person name="Zheng C."/>
            <person name="Alberti A."/>
            <person name="Anthony F."/>
            <person name="Aprea G."/>
            <person name="Aury J.M."/>
            <person name="Bento P."/>
            <person name="Bernard M."/>
            <person name="Bocs S."/>
            <person name="Campa C."/>
            <person name="Cenci A."/>
            <person name="Combes M.C."/>
            <person name="Crouzillat D."/>
            <person name="Da Silva C."/>
            <person name="Daddiego L."/>
            <person name="De Bellis F."/>
            <person name="Dussert S."/>
            <person name="Garsmeur O."/>
            <person name="Gayraud T."/>
            <person name="Guignon V."/>
            <person name="Jahn K."/>
            <person name="Jamilloux V."/>
            <person name="Joet T."/>
            <person name="Labadie K."/>
            <person name="Lan T."/>
            <person name="Leclercq J."/>
            <person name="Lepelley M."/>
            <person name="Leroy T."/>
            <person name="Li L.T."/>
            <person name="Librado P."/>
            <person name="Lopez L."/>
            <person name="Munoz A."/>
            <person name="Noel B."/>
            <person name="Pallavicini A."/>
            <person name="Perrotta G."/>
            <person name="Poncet V."/>
            <person name="Pot D."/>
            <person name="Priyono X."/>
            <person name="Rigoreau M."/>
            <person name="Rouard M."/>
            <person name="Rozas J."/>
            <person name="Tranchant-Dubreuil C."/>
            <person name="VanBuren R."/>
            <person name="Zhang Q."/>
            <person name="Andrade A.C."/>
            <person name="Argout X."/>
            <person name="Bertrand B."/>
            <person name="de Kochko A."/>
            <person name="Graziosi G."/>
            <person name="Henry R.J."/>
            <person name="Jayarama X."/>
            <person name="Ming R."/>
            <person name="Nagai C."/>
            <person name="Rounsley S."/>
            <person name="Sankoff D."/>
            <person name="Giuliano G."/>
            <person name="Albert V.A."/>
            <person name="Wincker P."/>
            <person name="Lashermes P."/>
        </authorList>
    </citation>
    <scope>NUCLEOTIDE SEQUENCE [LARGE SCALE GENOMIC DNA]</scope>
    <source>
        <strain evidence="3">cv. DH200-94</strain>
    </source>
</reference>
<dbReference type="InParanoid" id="A0A068VHG7"/>
<dbReference type="Gene3D" id="3.10.10.10">
    <property type="entry name" value="HIV Type 1 Reverse Transcriptase, subunit A, domain 1"/>
    <property type="match status" value="1"/>
</dbReference>
<dbReference type="Gramene" id="CDP19118">
    <property type="protein sequence ID" value="CDP19118"/>
    <property type="gene ID" value="GSCOC_T00013428001"/>
</dbReference>
<dbReference type="Pfam" id="PF17919">
    <property type="entry name" value="RT_RNaseH_2"/>
    <property type="match status" value="1"/>
</dbReference>
<dbReference type="InterPro" id="IPR043502">
    <property type="entry name" value="DNA/RNA_pol_sf"/>
</dbReference>
<accession>A0A068VHG7</accession>